<dbReference type="PATRIC" id="fig|86176.4.peg.3683"/>
<evidence type="ECO:0000313" key="2">
    <source>
        <dbReference type="Proteomes" id="UP000050455"/>
    </source>
</evidence>
<accession>A0A0N8S1X6</accession>
<keyword evidence="2" id="KW-1185">Reference proteome</keyword>
<comment type="caution">
    <text evidence="1">The sequence shown here is derived from an EMBL/GenBank/DDBJ whole genome shotgun (WGS) entry which is preliminary data.</text>
</comment>
<organism evidence="1 2">
    <name type="scientific">Pseudomonas meliae</name>
    <dbReference type="NCBI Taxonomy" id="86176"/>
    <lineage>
        <taxon>Bacteria</taxon>
        <taxon>Pseudomonadati</taxon>
        <taxon>Pseudomonadota</taxon>
        <taxon>Gammaproteobacteria</taxon>
        <taxon>Pseudomonadales</taxon>
        <taxon>Pseudomonadaceae</taxon>
        <taxon>Pseudomonas</taxon>
    </lineage>
</organism>
<name>A0A0N8S1X6_9PSED</name>
<dbReference type="RefSeq" id="WP_044345838.1">
    <property type="nucleotide sequence ID" value="NZ_JYHE01000243.1"/>
</dbReference>
<protein>
    <submittedName>
        <fullName evidence="1">Uncharacterized protein</fullName>
    </submittedName>
</protein>
<reference evidence="1 2" key="1">
    <citation type="submission" date="2015-09" db="EMBL/GenBank/DDBJ databases">
        <title>Genome announcement of multiple Pseudomonas syringae strains.</title>
        <authorList>
            <person name="Thakur S."/>
            <person name="Wang P.W."/>
            <person name="Gong Y."/>
            <person name="Weir B.S."/>
            <person name="Guttman D.S."/>
        </authorList>
    </citation>
    <scope>NUCLEOTIDE SEQUENCE [LARGE SCALE GENOMIC DNA]</scope>
    <source>
        <strain evidence="1 2">ICMP6289</strain>
    </source>
</reference>
<gene>
    <name evidence="1" type="ORF">ALO64_03299</name>
</gene>
<proteinExistence type="predicted"/>
<sequence>MFNETEMKVVPAYFAKGSSGASVPFIVSLMLVDGGLKPALPPAVEASINRTAEITGAEGVAFANVYDTDDLRALAMKSIDRAHSLKALAIVLFRCQSAHTAEQLMTVLNDSYVLSLVKDNAGSDSDE</sequence>
<dbReference type="EMBL" id="LJQT01000378">
    <property type="protein sequence ID" value="KPX83215.1"/>
    <property type="molecule type" value="Genomic_DNA"/>
</dbReference>
<evidence type="ECO:0000313" key="1">
    <source>
        <dbReference type="EMBL" id="KPX83215.1"/>
    </source>
</evidence>
<dbReference type="Proteomes" id="UP000050455">
    <property type="component" value="Unassembled WGS sequence"/>
</dbReference>
<dbReference type="AlphaFoldDB" id="A0A0N8S1X6"/>